<evidence type="ECO:0000313" key="1">
    <source>
        <dbReference type="EMBL" id="KAF4458204.1"/>
    </source>
</evidence>
<comment type="caution">
    <text evidence="1">The sequence shown here is derived from an EMBL/GenBank/DDBJ whole genome shotgun (WGS) entry which is preliminary data.</text>
</comment>
<proteinExistence type="predicted"/>
<keyword evidence="2" id="KW-1185">Reference proteome</keyword>
<evidence type="ECO:0000313" key="2">
    <source>
        <dbReference type="Proteomes" id="UP000554235"/>
    </source>
</evidence>
<accession>A0A8H4P0N9</accession>
<sequence>MHTPEQKELRQYCLQNFLDTEGPGVFSAESVDKRADRQRAVAEVDGLLAGLNYLEKEAAHSLAELRHQTATGFDLPPSIDLIGLQFESSDLTQDLSFEPFDEIPNATQPDNDNVSSAERAWSGIRSLRQRIRDEYQRFNSLPLKLMGILAYRDVLHGVLPETMAEIFAFASLSFVISTLLFRQGRIRNDQILAGLHHWRDCIFDGDDRRAFDALASAMWPQNAAGSMVTAHERKTNSGNGLPQSDVLEFLGLDPGPQPVTENAQLSHGNIPEFLQQAAEFASTGMDLLSEPPAMGLPGIDEISAREQEVLDILKLSHEEYNFSQLRNVDGHHAPTVDPKLLQGQYVPPPGMDPRDDARFCTGPIPGYKNESPCRPLDIPWLDPWFTNDTLDEPSSCLDGPNGQLELQILDKVSDHPTFKVRNTEMFLAVLAFVREDGDFFFALSGNGQTVICEKRGSGFAAQRSKREKILREEFFDPLKESMSENHKFLALLSAAEEVVILGNFGTQQEVEDFLFTVAERFLQNGEMSAAFVHVVQAHGSSASPVSETGDPTNSRWD</sequence>
<organism evidence="1 2">
    <name type="scientific">Fusarium albosuccineum</name>
    <dbReference type="NCBI Taxonomy" id="1237068"/>
    <lineage>
        <taxon>Eukaryota</taxon>
        <taxon>Fungi</taxon>
        <taxon>Dikarya</taxon>
        <taxon>Ascomycota</taxon>
        <taxon>Pezizomycotina</taxon>
        <taxon>Sordariomycetes</taxon>
        <taxon>Hypocreomycetidae</taxon>
        <taxon>Hypocreales</taxon>
        <taxon>Nectriaceae</taxon>
        <taxon>Fusarium</taxon>
        <taxon>Fusarium decemcellulare species complex</taxon>
    </lineage>
</organism>
<dbReference type="OrthoDB" id="5100145at2759"/>
<name>A0A8H4P0N9_9HYPO</name>
<gene>
    <name evidence="1" type="ORF">FALBO_15063</name>
</gene>
<dbReference type="Proteomes" id="UP000554235">
    <property type="component" value="Unassembled WGS sequence"/>
</dbReference>
<dbReference type="AlphaFoldDB" id="A0A8H4P0N9"/>
<reference evidence="1 2" key="1">
    <citation type="submission" date="2020-01" db="EMBL/GenBank/DDBJ databases">
        <title>Identification and distribution of gene clusters putatively required for synthesis of sphingolipid metabolism inhibitors in phylogenetically diverse species of the filamentous fungus Fusarium.</title>
        <authorList>
            <person name="Kim H.-S."/>
            <person name="Busman M."/>
            <person name="Brown D.W."/>
            <person name="Divon H."/>
            <person name="Uhlig S."/>
            <person name="Proctor R.H."/>
        </authorList>
    </citation>
    <scope>NUCLEOTIDE SEQUENCE [LARGE SCALE GENOMIC DNA]</scope>
    <source>
        <strain evidence="1 2">NRRL 20459</strain>
    </source>
</reference>
<protein>
    <submittedName>
        <fullName evidence="1">Uncharacterized protein</fullName>
    </submittedName>
</protein>
<dbReference type="EMBL" id="JAADYS010002543">
    <property type="protein sequence ID" value="KAF4458204.1"/>
    <property type="molecule type" value="Genomic_DNA"/>
</dbReference>